<protein>
    <recommendedName>
        <fullName evidence="14">Zinc metalloprotease</fullName>
    </recommendedName>
</protein>
<comment type="cofactor">
    <cofactor evidence="14 16">
        <name>Zn(2+)</name>
        <dbReference type="ChEBI" id="CHEBI:29105"/>
    </cofactor>
    <text evidence="14 16">Binds 1 zinc ion per subunit.</text>
</comment>
<evidence type="ECO:0000256" key="8">
    <source>
        <dbReference type="ARBA" id="ARBA00022801"/>
    </source>
</evidence>
<feature type="domain" description="Peptidase M50" evidence="17">
    <location>
        <begin position="66"/>
        <end position="139"/>
    </location>
</feature>
<feature type="active site" evidence="15">
    <location>
        <position position="78"/>
    </location>
</feature>
<evidence type="ECO:0000256" key="7">
    <source>
        <dbReference type="ARBA" id="ARBA00022737"/>
    </source>
</evidence>
<feature type="domain" description="Peptidase M50" evidence="17">
    <location>
        <begin position="150"/>
        <end position="193"/>
    </location>
</feature>
<dbReference type="GO" id="GO:0008237">
    <property type="term" value="F:metallopeptidase activity"/>
    <property type="evidence" value="ECO:0007669"/>
    <property type="project" value="UniProtKB-UniRule"/>
</dbReference>
<comment type="caution">
    <text evidence="18">The sequence shown here is derived from an EMBL/GenBank/DDBJ whole genome shotgun (WGS) entry which is preliminary data.</text>
</comment>
<keyword evidence="9 14" id="KW-0862">Zinc</keyword>
<dbReference type="GO" id="GO:0005886">
    <property type="term" value="C:plasma membrane"/>
    <property type="evidence" value="ECO:0007669"/>
    <property type="project" value="UniProtKB-SubCell"/>
</dbReference>
<feature type="transmembrane region" description="Helical" evidence="14">
    <location>
        <begin position="224"/>
        <end position="245"/>
    </location>
</feature>
<evidence type="ECO:0000256" key="9">
    <source>
        <dbReference type="ARBA" id="ARBA00022833"/>
    </source>
</evidence>
<dbReference type="GO" id="GO:0006508">
    <property type="term" value="P:proteolysis"/>
    <property type="evidence" value="ECO:0007669"/>
    <property type="project" value="UniProtKB-KW"/>
</dbReference>
<reference evidence="18 19" key="1">
    <citation type="submission" date="2019-07" db="EMBL/GenBank/DDBJ databases">
        <title>Diversity of Bacteria from Kongsfjorden, Arctic.</title>
        <authorList>
            <person name="Yu Y."/>
        </authorList>
    </citation>
    <scope>NUCLEOTIDE SEQUENCE [LARGE SCALE GENOMIC DNA]</scope>
    <source>
        <strain evidence="18 19">SM1928</strain>
    </source>
</reference>
<feature type="transmembrane region" description="Helical" evidence="14">
    <location>
        <begin position="22"/>
        <end position="45"/>
    </location>
</feature>
<feature type="transmembrane region" description="Helical" evidence="14">
    <location>
        <begin position="117"/>
        <end position="138"/>
    </location>
</feature>
<keyword evidence="13 14" id="KW-0472">Membrane</keyword>
<evidence type="ECO:0000256" key="13">
    <source>
        <dbReference type="ARBA" id="ARBA00023136"/>
    </source>
</evidence>
<dbReference type="RefSeq" id="WP_144648299.1">
    <property type="nucleotide sequence ID" value="NZ_VNFK01000002.1"/>
</dbReference>
<feature type="binding site" evidence="16">
    <location>
        <position position="81"/>
    </location>
    <ligand>
        <name>Zn(2+)</name>
        <dbReference type="ChEBI" id="CHEBI:29105"/>
        <note>catalytic</note>
    </ligand>
</feature>
<evidence type="ECO:0000256" key="16">
    <source>
        <dbReference type="PIRSR" id="PIRSR006404-2"/>
    </source>
</evidence>
<evidence type="ECO:0000313" key="19">
    <source>
        <dbReference type="Proteomes" id="UP000316500"/>
    </source>
</evidence>
<evidence type="ECO:0000256" key="14">
    <source>
        <dbReference type="PIRNR" id="PIRNR006404"/>
    </source>
</evidence>
<evidence type="ECO:0000256" key="3">
    <source>
        <dbReference type="ARBA" id="ARBA00022475"/>
    </source>
</evidence>
<evidence type="ECO:0000256" key="11">
    <source>
        <dbReference type="ARBA" id="ARBA00023049"/>
    </source>
</evidence>
<keyword evidence="11 14" id="KW-0482">Metalloprotease</keyword>
<dbReference type="InterPro" id="IPR046342">
    <property type="entry name" value="CBS_dom_sf"/>
</dbReference>
<comment type="subcellular location">
    <subcellularLocation>
        <location evidence="1 14">Cell membrane</location>
        <topology evidence="1 14">Multi-pass membrane protein</topology>
    </subcellularLocation>
</comment>
<dbReference type="OrthoDB" id="9781963at2"/>
<dbReference type="EMBL" id="VNFK01000002">
    <property type="protein sequence ID" value="TVU66404.1"/>
    <property type="molecule type" value="Genomic_DNA"/>
</dbReference>
<keyword evidence="10 14" id="KW-1133">Transmembrane helix</keyword>
<comment type="similarity">
    <text evidence="2 14">Belongs to the peptidase M50B family.</text>
</comment>
<evidence type="ECO:0000256" key="10">
    <source>
        <dbReference type="ARBA" id="ARBA00022989"/>
    </source>
</evidence>
<evidence type="ECO:0000313" key="18">
    <source>
        <dbReference type="EMBL" id="TVU66404.1"/>
    </source>
</evidence>
<feature type="transmembrane region" description="Helical" evidence="14">
    <location>
        <begin position="144"/>
        <end position="167"/>
    </location>
</feature>
<evidence type="ECO:0000256" key="6">
    <source>
        <dbReference type="ARBA" id="ARBA00022723"/>
    </source>
</evidence>
<dbReference type="Pfam" id="PF02163">
    <property type="entry name" value="Peptidase_M50"/>
    <property type="match status" value="2"/>
</dbReference>
<keyword evidence="12" id="KW-0129">CBS domain</keyword>
<evidence type="ECO:0000256" key="1">
    <source>
        <dbReference type="ARBA" id="ARBA00004651"/>
    </source>
</evidence>
<dbReference type="PANTHER" id="PTHR39188:SF3">
    <property type="entry name" value="STAGE IV SPORULATION PROTEIN FB"/>
    <property type="match status" value="1"/>
</dbReference>
<dbReference type="GO" id="GO:0046872">
    <property type="term" value="F:metal ion binding"/>
    <property type="evidence" value="ECO:0007669"/>
    <property type="project" value="UniProtKB-UniRule"/>
</dbReference>
<dbReference type="CDD" id="cd06164">
    <property type="entry name" value="S2P-M50_SpoIVFB_CBS"/>
    <property type="match status" value="1"/>
</dbReference>
<organism evidence="18 19">
    <name type="scientific">Paenarthrobacter nitroguajacolicus</name>
    <name type="common">Arthrobacter nitroguajacolicus</name>
    <dbReference type="NCBI Taxonomy" id="211146"/>
    <lineage>
        <taxon>Bacteria</taxon>
        <taxon>Bacillati</taxon>
        <taxon>Actinomycetota</taxon>
        <taxon>Actinomycetes</taxon>
        <taxon>Micrococcales</taxon>
        <taxon>Micrococcaceae</taxon>
        <taxon>Paenarthrobacter</taxon>
    </lineage>
</organism>
<feature type="transmembrane region" description="Helical" evidence="14">
    <location>
        <begin position="57"/>
        <end position="76"/>
    </location>
</feature>
<proteinExistence type="inferred from homology"/>
<dbReference type="PIRSF" id="PIRSF006404">
    <property type="entry name" value="UCP006404_Pept_M50_CBS"/>
    <property type="match status" value="1"/>
</dbReference>
<evidence type="ECO:0000256" key="5">
    <source>
        <dbReference type="ARBA" id="ARBA00022692"/>
    </source>
</evidence>
<feature type="binding site" evidence="16">
    <location>
        <position position="77"/>
    </location>
    <ligand>
        <name>Zn(2+)</name>
        <dbReference type="ChEBI" id="CHEBI:29105"/>
        <note>catalytic</note>
    </ligand>
</feature>
<keyword evidence="4 14" id="KW-0645">Protease</keyword>
<dbReference type="Proteomes" id="UP000316500">
    <property type="component" value="Unassembled WGS sequence"/>
</dbReference>
<dbReference type="AlphaFoldDB" id="A0A558HBE6"/>
<feature type="transmembrane region" description="Helical" evidence="14">
    <location>
        <begin position="198"/>
        <end position="218"/>
    </location>
</feature>
<keyword evidence="6 14" id="KW-0479">Metal-binding</keyword>
<evidence type="ECO:0000256" key="15">
    <source>
        <dbReference type="PIRSR" id="PIRSR006404-1"/>
    </source>
</evidence>
<keyword evidence="5 14" id="KW-0812">Transmembrane</keyword>
<dbReference type="SUPFAM" id="SSF54631">
    <property type="entry name" value="CBS-domain pair"/>
    <property type="match status" value="1"/>
</dbReference>
<dbReference type="InterPro" id="IPR016483">
    <property type="entry name" value="UCP006404_Pept_M50_CBS"/>
</dbReference>
<evidence type="ECO:0000256" key="4">
    <source>
        <dbReference type="ARBA" id="ARBA00022670"/>
    </source>
</evidence>
<feature type="binding site" evidence="16">
    <location>
        <position position="173"/>
    </location>
    <ligand>
        <name>Zn(2+)</name>
        <dbReference type="ChEBI" id="CHEBI:29105"/>
        <note>catalytic</note>
    </ligand>
</feature>
<gene>
    <name evidence="18" type="ORF">FQP90_03260</name>
</gene>
<dbReference type="InterPro" id="IPR008915">
    <property type="entry name" value="Peptidase_M50"/>
</dbReference>
<name>A0A558HBE6_PAENT</name>
<sequence>MSSSPAPHHVATKREGIPLGKIAGVPVYLAYSWFVIAAVTVVFYGPVVIDLFPGIGNWGYLVGLAIALLLAVSVLIHELAHALSARAFGWPSEKIVLNLWGGHTQFENFTASPGRSVTVALAGPASNFVIAALMWAILSTHALTGVPAMLADILRLANLVIGIFNVLPGMPLDGGRLVESAVWKATGSQDKGTIAAGWSGRIIVVALVIWFIVVPFLQGQLPNLMYTVITVLVCGFLWMSASSSIHHAKLRSRLYLVSAAGLAEPAVGVPNTATVADVLAVAPAGSPAVVICGPDGKPQGVVDVGATAAVPAEATTTTPVTAVAHALAAGAYVPEWSKGQELIQYLARLEGGEYAVVDHNGIVTGLLRQQAVVTAITGKEARRSGRA</sequence>
<dbReference type="PANTHER" id="PTHR39188">
    <property type="entry name" value="MEMBRANE-ASSOCIATED ZINC METALLOPROTEASE M50B"/>
    <property type="match status" value="1"/>
</dbReference>
<evidence type="ECO:0000259" key="17">
    <source>
        <dbReference type="Pfam" id="PF02163"/>
    </source>
</evidence>
<evidence type="ECO:0000256" key="2">
    <source>
        <dbReference type="ARBA" id="ARBA00007931"/>
    </source>
</evidence>
<keyword evidence="8 14" id="KW-0378">Hydrolase</keyword>
<evidence type="ECO:0000256" key="12">
    <source>
        <dbReference type="ARBA" id="ARBA00023122"/>
    </source>
</evidence>
<keyword evidence="3 14" id="KW-1003">Cell membrane</keyword>
<keyword evidence="7" id="KW-0677">Repeat</keyword>
<accession>A0A558HBE6</accession>